<name>A0ABS0HBU7_9SPHN</name>
<dbReference type="Gene3D" id="3.20.20.150">
    <property type="entry name" value="Divalent-metal-dependent TIM barrel enzymes"/>
    <property type="match status" value="1"/>
</dbReference>
<dbReference type="InterPro" id="IPR050312">
    <property type="entry name" value="IolE/XylAMocC-like"/>
</dbReference>
<proteinExistence type="predicted"/>
<comment type="caution">
    <text evidence="2">The sequence shown here is derived from an EMBL/GenBank/DDBJ whole genome shotgun (WGS) entry which is preliminary data.</text>
</comment>
<feature type="domain" description="Xylose isomerase-like TIM barrel" evidence="1">
    <location>
        <begin position="21"/>
        <end position="246"/>
    </location>
</feature>
<dbReference type="Proteomes" id="UP000600799">
    <property type="component" value="Unassembled WGS sequence"/>
</dbReference>
<dbReference type="SUPFAM" id="SSF51658">
    <property type="entry name" value="Xylose isomerase-like"/>
    <property type="match status" value="1"/>
</dbReference>
<dbReference type="RefSeq" id="WP_196274119.1">
    <property type="nucleotide sequence ID" value="NZ_JADQDC010000001.1"/>
</dbReference>
<evidence type="ECO:0000313" key="3">
    <source>
        <dbReference type="Proteomes" id="UP000600799"/>
    </source>
</evidence>
<keyword evidence="3" id="KW-1185">Reference proteome</keyword>
<gene>
    <name evidence="2" type="ORF">I2488_01965</name>
</gene>
<dbReference type="PANTHER" id="PTHR12110">
    <property type="entry name" value="HYDROXYPYRUVATE ISOMERASE"/>
    <property type="match status" value="1"/>
</dbReference>
<dbReference type="InterPro" id="IPR013022">
    <property type="entry name" value="Xyl_isomerase-like_TIM-brl"/>
</dbReference>
<dbReference type="EMBL" id="JADQDC010000001">
    <property type="protein sequence ID" value="MBF9149760.1"/>
    <property type="molecule type" value="Genomic_DNA"/>
</dbReference>
<dbReference type="Pfam" id="PF01261">
    <property type="entry name" value="AP_endonuc_2"/>
    <property type="match status" value="1"/>
</dbReference>
<dbReference type="PANTHER" id="PTHR12110:SF48">
    <property type="entry name" value="BLL3656 PROTEIN"/>
    <property type="match status" value="1"/>
</dbReference>
<sequence>MQRFALDHITAIDTTPVQLAQAARDAGCDGMCLFMEPMDVLPLMPKFDIYGDRGARAETRRVMDDLGVSLDLAYPFTLTGRTDVSAFATAMECAGELGAGLINALLYDRDPARRLDTFGRFCDMAEGFGLRVGVEFYPPSQVPSLAAALELVGQVARPGQVGINVDLLHLMRSGGSIAELAAVPEGCVLYGQIADGPAQAPENAELEASCERLLCGEGDFDVAGFVRALPAGCPVSVEIPRNHAVGSEATAMRARRAVDSARAALR</sequence>
<reference evidence="2 3" key="1">
    <citation type="submission" date="2020-11" db="EMBL/GenBank/DDBJ databases">
        <title>The genome sequence of Novosphingobium sp. 1Y9A.</title>
        <authorList>
            <person name="Liu Y."/>
        </authorList>
    </citation>
    <scope>NUCLEOTIDE SEQUENCE [LARGE SCALE GENOMIC DNA]</scope>
    <source>
        <strain evidence="2 3">1Y9A</strain>
    </source>
</reference>
<protein>
    <submittedName>
        <fullName evidence="2">TIM barrel protein</fullName>
    </submittedName>
</protein>
<evidence type="ECO:0000313" key="2">
    <source>
        <dbReference type="EMBL" id="MBF9149760.1"/>
    </source>
</evidence>
<organism evidence="2 3">
    <name type="scientific">Novosphingobium jiangmenense</name>
    <dbReference type="NCBI Taxonomy" id="2791981"/>
    <lineage>
        <taxon>Bacteria</taxon>
        <taxon>Pseudomonadati</taxon>
        <taxon>Pseudomonadota</taxon>
        <taxon>Alphaproteobacteria</taxon>
        <taxon>Sphingomonadales</taxon>
        <taxon>Sphingomonadaceae</taxon>
        <taxon>Novosphingobium</taxon>
    </lineage>
</organism>
<accession>A0ABS0HBU7</accession>
<evidence type="ECO:0000259" key="1">
    <source>
        <dbReference type="Pfam" id="PF01261"/>
    </source>
</evidence>
<dbReference type="InterPro" id="IPR036237">
    <property type="entry name" value="Xyl_isomerase-like_sf"/>
</dbReference>